<keyword evidence="3" id="KW-1185">Reference proteome</keyword>
<feature type="transmembrane region" description="Helical" evidence="1">
    <location>
        <begin position="201"/>
        <end position="226"/>
    </location>
</feature>
<evidence type="ECO:0000256" key="1">
    <source>
        <dbReference type="SAM" id="Phobius"/>
    </source>
</evidence>
<feature type="transmembrane region" description="Helical" evidence="1">
    <location>
        <begin position="124"/>
        <end position="147"/>
    </location>
</feature>
<dbReference type="Proteomes" id="UP001642540">
    <property type="component" value="Unassembled WGS sequence"/>
</dbReference>
<evidence type="ECO:0000313" key="2">
    <source>
        <dbReference type="EMBL" id="CAL8132459.1"/>
    </source>
</evidence>
<comment type="caution">
    <text evidence="2">The sequence shown here is derived from an EMBL/GenBank/DDBJ whole genome shotgun (WGS) entry which is preliminary data.</text>
</comment>
<evidence type="ECO:0000313" key="3">
    <source>
        <dbReference type="Proteomes" id="UP001642540"/>
    </source>
</evidence>
<protein>
    <recommendedName>
        <fullName evidence="4">Transmembrane protein</fullName>
    </recommendedName>
</protein>
<accession>A0ABP1RPH7</accession>
<name>A0ABP1RPH7_9HEXA</name>
<keyword evidence="1" id="KW-0812">Transmembrane</keyword>
<dbReference type="EMBL" id="CAXLJM020000092">
    <property type="protein sequence ID" value="CAL8132459.1"/>
    <property type="molecule type" value="Genomic_DNA"/>
</dbReference>
<keyword evidence="1" id="KW-1133">Transmembrane helix</keyword>
<proteinExistence type="predicted"/>
<gene>
    <name evidence="2" type="ORF">ODALV1_LOCUS24622</name>
</gene>
<organism evidence="2 3">
    <name type="scientific">Orchesella dallaii</name>
    <dbReference type="NCBI Taxonomy" id="48710"/>
    <lineage>
        <taxon>Eukaryota</taxon>
        <taxon>Metazoa</taxon>
        <taxon>Ecdysozoa</taxon>
        <taxon>Arthropoda</taxon>
        <taxon>Hexapoda</taxon>
        <taxon>Collembola</taxon>
        <taxon>Entomobryomorpha</taxon>
        <taxon>Entomobryoidea</taxon>
        <taxon>Orchesellidae</taxon>
        <taxon>Orchesellinae</taxon>
        <taxon>Orchesella</taxon>
    </lineage>
</organism>
<reference evidence="2 3" key="1">
    <citation type="submission" date="2024-08" db="EMBL/GenBank/DDBJ databases">
        <authorList>
            <person name="Cucini C."/>
            <person name="Frati F."/>
        </authorList>
    </citation>
    <scope>NUCLEOTIDE SEQUENCE [LARGE SCALE GENOMIC DNA]</scope>
</reference>
<evidence type="ECO:0008006" key="4">
    <source>
        <dbReference type="Google" id="ProtNLM"/>
    </source>
</evidence>
<sequence length="302" mass="35524">MAFNGYNKIFISLAGAYAIWMFNPFQSAINILRFISSQWKKLVSKKWYMSEVPSAPDYGWQQLMPGDDLDDWYHGKYLVYVEDRLTKETTGTLMMALSQAPERWYGRYLLANLYAPVQRESLKFFLALSIDYEAMLLGFCYGMFITFRKFLDYGFAKSPEFRSPGSVCSCAHNHFYLKHKVTRLNVRKLYEHDRRLFYKKIWMALPTALGYAGIAGFCCGVWNPIWNFYDCAKLPVFWGGILWTYFYHVDDYDETETVYDLPMVSYRYHPELQAGAVLLAYTVFRVYRNLAGNFPFQRVLYG</sequence>
<keyword evidence="1" id="KW-0472">Membrane</keyword>